<evidence type="ECO:0000313" key="2">
    <source>
        <dbReference type="EMBL" id="MBB4045299.1"/>
    </source>
</evidence>
<protein>
    <submittedName>
        <fullName evidence="2">AraC-like DNA-binding protein</fullName>
    </submittedName>
</protein>
<sequence>MSDILRILGYMEPLLTALVCFFLLLFCRLFPLREALQDKKLLWIMMAYYIIQIVNWLSPMLYFYFPEAYVYETLLYSFSLLLSPVVFYHLLYLITGVGSSKPYSVFHYILPCALAGLFALWSLAQPYEVRLALAVSRGAVQEGYEAFSILYGQRLSIRELYTMFYVALCVRRILNYRKAVVEYSADKSRTSLRWLRVFLFLAVLPILSHVSTLYLSEREVMDSSFLLFMRLVYMLQYSILCYNILVGNYVVISVKERRIAKFGRLDKDTFESYMCIEKPYLDFALKITDLILPLMTNRSYLSAFINKEYGMNFSRYINTLRLNELKRLQADPEYHDFSEKELVLKVGFSTYAGYRSFISSEQRIHKRA</sequence>
<gene>
    <name evidence="2" type="ORF">GGR06_003111</name>
</gene>
<keyword evidence="1" id="KW-0812">Transmembrane</keyword>
<feature type="transmembrane region" description="Helical" evidence="1">
    <location>
        <begin position="42"/>
        <end position="62"/>
    </location>
</feature>
<feature type="transmembrane region" description="Helical" evidence="1">
    <location>
        <begin position="105"/>
        <end position="124"/>
    </location>
</feature>
<dbReference type="EMBL" id="JACIER010000014">
    <property type="protein sequence ID" value="MBB4045299.1"/>
    <property type="molecule type" value="Genomic_DNA"/>
</dbReference>
<reference evidence="2" key="1">
    <citation type="submission" date="2020-08" db="EMBL/GenBank/DDBJ databases">
        <title>Genomic Encyclopedia of Type Strains, Phase IV (KMG-IV): sequencing the most valuable type-strain genomes for metagenomic binning, comparative biology and taxonomic classification.</title>
        <authorList>
            <person name="Goeker M."/>
        </authorList>
    </citation>
    <scope>NUCLEOTIDE SEQUENCE [LARGE SCALE GENOMIC DNA]</scope>
    <source>
        <strain evidence="2">DSM 105720</strain>
    </source>
</reference>
<name>A0A840D3A1_9BACE</name>
<feature type="transmembrane region" description="Helical" evidence="1">
    <location>
        <begin position="235"/>
        <end position="254"/>
    </location>
</feature>
<keyword evidence="3" id="KW-1185">Reference proteome</keyword>
<feature type="transmembrane region" description="Helical" evidence="1">
    <location>
        <begin position="194"/>
        <end position="215"/>
    </location>
</feature>
<evidence type="ECO:0000313" key="3">
    <source>
        <dbReference type="Proteomes" id="UP000560658"/>
    </source>
</evidence>
<dbReference type="GO" id="GO:0003677">
    <property type="term" value="F:DNA binding"/>
    <property type="evidence" value="ECO:0007669"/>
    <property type="project" value="UniProtKB-KW"/>
</dbReference>
<accession>A0A840D3A1</accession>
<evidence type="ECO:0000256" key="1">
    <source>
        <dbReference type="SAM" id="Phobius"/>
    </source>
</evidence>
<dbReference type="RefSeq" id="WP_052517177.1">
    <property type="nucleotide sequence ID" value="NZ_JACIER010000014.1"/>
</dbReference>
<feature type="transmembrane region" description="Helical" evidence="1">
    <location>
        <begin position="74"/>
        <end position="93"/>
    </location>
</feature>
<comment type="caution">
    <text evidence="2">The sequence shown here is derived from an EMBL/GenBank/DDBJ whole genome shotgun (WGS) entry which is preliminary data.</text>
</comment>
<feature type="transmembrane region" description="Helical" evidence="1">
    <location>
        <begin position="12"/>
        <end position="30"/>
    </location>
</feature>
<keyword evidence="1" id="KW-1133">Transmembrane helix</keyword>
<organism evidence="2 3">
    <name type="scientific">Bacteroides reticulotermitis</name>
    <dbReference type="NCBI Taxonomy" id="1133319"/>
    <lineage>
        <taxon>Bacteria</taxon>
        <taxon>Pseudomonadati</taxon>
        <taxon>Bacteroidota</taxon>
        <taxon>Bacteroidia</taxon>
        <taxon>Bacteroidales</taxon>
        <taxon>Bacteroidaceae</taxon>
        <taxon>Bacteroides</taxon>
    </lineage>
</organism>
<proteinExistence type="predicted"/>
<dbReference type="Gene3D" id="1.10.10.60">
    <property type="entry name" value="Homeodomain-like"/>
    <property type="match status" value="1"/>
</dbReference>
<dbReference type="Proteomes" id="UP000560658">
    <property type="component" value="Unassembled WGS sequence"/>
</dbReference>
<keyword evidence="1" id="KW-0472">Membrane</keyword>
<dbReference type="AlphaFoldDB" id="A0A840D3A1"/>